<dbReference type="EMBL" id="MEVT01000003">
    <property type="protein sequence ID" value="OGC63780.1"/>
    <property type="molecule type" value="Genomic_DNA"/>
</dbReference>
<dbReference type="PANTHER" id="PTHR42919">
    <property type="entry name" value="N-ALPHA-ACETYLTRANSFERASE"/>
    <property type="match status" value="1"/>
</dbReference>
<reference evidence="4 5" key="1">
    <citation type="journal article" date="2016" name="Nat. Commun.">
        <title>Thousands of microbial genomes shed light on interconnected biogeochemical processes in an aquifer system.</title>
        <authorList>
            <person name="Anantharaman K."/>
            <person name="Brown C.T."/>
            <person name="Hug L.A."/>
            <person name="Sharon I."/>
            <person name="Castelle C.J."/>
            <person name="Probst A.J."/>
            <person name="Thomas B.C."/>
            <person name="Singh A."/>
            <person name="Wilkins M.J."/>
            <person name="Karaoz U."/>
            <person name="Brodie E.L."/>
            <person name="Williams K.H."/>
            <person name="Hubbard S.S."/>
            <person name="Banfield J.F."/>
        </authorList>
    </citation>
    <scope>NUCLEOTIDE SEQUENCE [LARGE SCALE GENOMIC DNA]</scope>
</reference>
<organism evidence="4 5">
    <name type="scientific">candidate division WWE3 bacterium RIFOXYA2_FULL_46_9</name>
    <dbReference type="NCBI Taxonomy" id="1802636"/>
    <lineage>
        <taxon>Bacteria</taxon>
        <taxon>Katanobacteria</taxon>
    </lineage>
</organism>
<evidence type="ECO:0000313" key="5">
    <source>
        <dbReference type="Proteomes" id="UP000176614"/>
    </source>
</evidence>
<dbReference type="PROSITE" id="PS51186">
    <property type="entry name" value="GNAT"/>
    <property type="match status" value="1"/>
</dbReference>
<evidence type="ECO:0000256" key="1">
    <source>
        <dbReference type="ARBA" id="ARBA00022679"/>
    </source>
</evidence>
<dbReference type="InterPro" id="IPR051556">
    <property type="entry name" value="N-term/lysine_N-AcTrnsfr"/>
</dbReference>
<evidence type="ECO:0000259" key="3">
    <source>
        <dbReference type="PROSITE" id="PS51186"/>
    </source>
</evidence>
<name>A0A1F4W339_UNCKA</name>
<dbReference type="Pfam" id="PF00583">
    <property type="entry name" value="Acetyltransf_1"/>
    <property type="match status" value="1"/>
</dbReference>
<sequence>MEINIRNLKKEDIIKAAVVFYESFNSVGEKWTLAVSERRIEQYFNPESCWVAEVDSDIVGVLTAKLDNALDHLELYIDVLAVTPKLHKLGIGSKLIQTAENYAKSKGFNAVWLSASPGLQSYSWYLKTGFKETSWRALVKPLE</sequence>
<dbReference type="AlphaFoldDB" id="A0A1F4W339"/>
<dbReference type="CDD" id="cd04301">
    <property type="entry name" value="NAT_SF"/>
    <property type="match status" value="1"/>
</dbReference>
<dbReference type="Gene3D" id="3.40.630.30">
    <property type="match status" value="1"/>
</dbReference>
<proteinExistence type="predicted"/>
<dbReference type="InterPro" id="IPR016181">
    <property type="entry name" value="Acyl_CoA_acyltransferase"/>
</dbReference>
<dbReference type="Proteomes" id="UP000176614">
    <property type="component" value="Unassembled WGS sequence"/>
</dbReference>
<dbReference type="InterPro" id="IPR000182">
    <property type="entry name" value="GNAT_dom"/>
</dbReference>
<keyword evidence="2" id="KW-0012">Acyltransferase</keyword>
<dbReference type="SUPFAM" id="SSF55729">
    <property type="entry name" value="Acyl-CoA N-acyltransferases (Nat)"/>
    <property type="match status" value="1"/>
</dbReference>
<protein>
    <recommendedName>
        <fullName evidence="3">N-acetyltransferase domain-containing protein</fullName>
    </recommendedName>
</protein>
<dbReference type="PANTHER" id="PTHR42919:SF8">
    <property type="entry name" value="N-ALPHA-ACETYLTRANSFERASE 50"/>
    <property type="match status" value="1"/>
</dbReference>
<accession>A0A1F4W339</accession>
<evidence type="ECO:0000256" key="2">
    <source>
        <dbReference type="ARBA" id="ARBA00023315"/>
    </source>
</evidence>
<gene>
    <name evidence="4" type="ORF">A2264_02690</name>
</gene>
<keyword evidence="1" id="KW-0808">Transferase</keyword>
<dbReference type="GO" id="GO:0016747">
    <property type="term" value="F:acyltransferase activity, transferring groups other than amino-acyl groups"/>
    <property type="evidence" value="ECO:0007669"/>
    <property type="project" value="InterPro"/>
</dbReference>
<comment type="caution">
    <text evidence="4">The sequence shown here is derived from an EMBL/GenBank/DDBJ whole genome shotgun (WGS) entry which is preliminary data.</text>
</comment>
<evidence type="ECO:0000313" key="4">
    <source>
        <dbReference type="EMBL" id="OGC63780.1"/>
    </source>
</evidence>
<feature type="domain" description="N-acetyltransferase" evidence="3">
    <location>
        <begin position="3"/>
        <end position="143"/>
    </location>
</feature>